<dbReference type="EMBL" id="DF933840">
    <property type="protein sequence ID" value="GAM42721.1"/>
    <property type="molecule type" value="Genomic_DNA"/>
</dbReference>
<gene>
    <name evidence="2" type="ORF">TCE0_044f16964</name>
</gene>
<evidence type="ECO:0000256" key="1">
    <source>
        <dbReference type="SAM" id="MobiDB-lite"/>
    </source>
</evidence>
<proteinExistence type="predicted"/>
<sequence>MKASIGDFLRPRGVGRASEVGGTSKAAPSLKPALPIYPKTKGSPPSSGSRHNPKFRSPKGNWNNKGRNDKGKQHQRAPQPEDNHRSGQEQHHGQRPYGPQYRPQFHRMPAKVVLERPDYFNYNPSNGLHTPGPIYPGAYGFAPRPMGFFPTLPPSHPMFMSIPPSPPRIGQFDPTPMPFAALSESHNHRIWDELEEVFPMWSPPRAPVDPFIDPVEAWTSMRSSQAGYQPQYYQPSTLRPWANEFVPGRLFHPILGW</sequence>
<reference evidence="3" key="1">
    <citation type="journal article" date="2015" name="Genome Announc.">
        <title>Draft genome sequence of Talaromyces cellulolyticus strain Y-94, a source of lignocellulosic biomass-degrading enzymes.</title>
        <authorList>
            <person name="Fujii T."/>
            <person name="Koike H."/>
            <person name="Sawayama S."/>
            <person name="Yano S."/>
            <person name="Inoue H."/>
        </authorList>
    </citation>
    <scope>NUCLEOTIDE SEQUENCE [LARGE SCALE GENOMIC DNA]</scope>
    <source>
        <strain evidence="3">Y-94</strain>
    </source>
</reference>
<keyword evidence="3" id="KW-1185">Reference proteome</keyword>
<dbReference type="Proteomes" id="UP000053095">
    <property type="component" value="Unassembled WGS sequence"/>
</dbReference>
<name>A0A478EBJ2_TALPI</name>
<evidence type="ECO:0000313" key="3">
    <source>
        <dbReference type="Proteomes" id="UP000053095"/>
    </source>
</evidence>
<organism evidence="2 3">
    <name type="scientific">Talaromyces pinophilus</name>
    <name type="common">Penicillium pinophilum</name>
    <dbReference type="NCBI Taxonomy" id="128442"/>
    <lineage>
        <taxon>Eukaryota</taxon>
        <taxon>Fungi</taxon>
        <taxon>Dikarya</taxon>
        <taxon>Ascomycota</taxon>
        <taxon>Pezizomycotina</taxon>
        <taxon>Eurotiomycetes</taxon>
        <taxon>Eurotiomycetidae</taxon>
        <taxon>Eurotiales</taxon>
        <taxon>Trichocomaceae</taxon>
        <taxon>Talaromyces</taxon>
        <taxon>Talaromyces sect. Talaromyces</taxon>
    </lineage>
</organism>
<feature type="compositionally biased region" description="Basic and acidic residues" evidence="1">
    <location>
        <begin position="79"/>
        <end position="92"/>
    </location>
</feature>
<accession>A0A478EBJ2</accession>
<dbReference type="AlphaFoldDB" id="A0A478EBJ2"/>
<evidence type="ECO:0000313" key="2">
    <source>
        <dbReference type="EMBL" id="GAM42721.1"/>
    </source>
</evidence>
<protein>
    <submittedName>
        <fullName evidence="2">Uncharacterized protein</fullName>
    </submittedName>
</protein>
<feature type="region of interest" description="Disordered" evidence="1">
    <location>
        <begin position="1"/>
        <end position="103"/>
    </location>
</feature>